<dbReference type="InterPro" id="IPR003439">
    <property type="entry name" value="ABC_transporter-like_ATP-bd"/>
</dbReference>
<evidence type="ECO:0000313" key="6">
    <source>
        <dbReference type="Proteomes" id="UP000092578"/>
    </source>
</evidence>
<evidence type="ECO:0000256" key="1">
    <source>
        <dbReference type="ARBA" id="ARBA00022448"/>
    </source>
</evidence>
<organism evidence="5 6">
    <name type="scientific">Pseudobacillus wudalianchiensis</name>
    <dbReference type="NCBI Taxonomy" id="1743143"/>
    <lineage>
        <taxon>Bacteria</taxon>
        <taxon>Bacillati</taxon>
        <taxon>Bacillota</taxon>
        <taxon>Bacilli</taxon>
        <taxon>Bacillales</taxon>
        <taxon>Bacillaceae</taxon>
        <taxon>Pseudobacillus</taxon>
    </lineage>
</organism>
<dbReference type="InterPro" id="IPR017871">
    <property type="entry name" value="ABC_transporter-like_CS"/>
</dbReference>
<dbReference type="PANTHER" id="PTHR43423">
    <property type="entry name" value="ABC TRANSPORTER I FAMILY MEMBER 17"/>
    <property type="match status" value="1"/>
</dbReference>
<dbReference type="RefSeq" id="WP_065411377.1">
    <property type="nucleotide sequence ID" value="NZ_MAYT01000028.1"/>
</dbReference>
<dbReference type="InterPro" id="IPR027417">
    <property type="entry name" value="P-loop_NTPase"/>
</dbReference>
<dbReference type="PANTHER" id="PTHR43423:SF1">
    <property type="entry name" value="ABC TRANSPORTER I FAMILY MEMBER 17"/>
    <property type="match status" value="1"/>
</dbReference>
<dbReference type="Pfam" id="PF00005">
    <property type="entry name" value="ABC_tran"/>
    <property type="match status" value="1"/>
</dbReference>
<proteinExistence type="predicted"/>
<dbReference type="Proteomes" id="UP000092578">
    <property type="component" value="Unassembled WGS sequence"/>
</dbReference>
<accession>A0A1B9AIS6</accession>
<protein>
    <submittedName>
        <fullName evidence="5">Phosphate ABC transporter ATP-binding protein</fullName>
    </submittedName>
</protein>
<dbReference type="SUPFAM" id="SSF52540">
    <property type="entry name" value="P-loop containing nucleoside triphosphate hydrolases"/>
    <property type="match status" value="1"/>
</dbReference>
<evidence type="ECO:0000259" key="4">
    <source>
        <dbReference type="PROSITE" id="PS50893"/>
    </source>
</evidence>
<comment type="caution">
    <text evidence="5">The sequence shown here is derived from an EMBL/GenBank/DDBJ whole genome shotgun (WGS) entry which is preliminary data.</text>
</comment>
<gene>
    <name evidence="5" type="ORF">A8F95_11940</name>
</gene>
<dbReference type="Gene3D" id="3.40.50.300">
    <property type="entry name" value="P-loop containing nucleotide triphosphate hydrolases"/>
    <property type="match status" value="1"/>
</dbReference>
<dbReference type="GO" id="GO:0005524">
    <property type="term" value="F:ATP binding"/>
    <property type="evidence" value="ECO:0007669"/>
    <property type="project" value="UniProtKB-KW"/>
</dbReference>
<evidence type="ECO:0000256" key="2">
    <source>
        <dbReference type="ARBA" id="ARBA00022741"/>
    </source>
</evidence>
<dbReference type="InterPro" id="IPR003593">
    <property type="entry name" value="AAA+_ATPase"/>
</dbReference>
<dbReference type="SMART" id="SM00382">
    <property type="entry name" value="AAA"/>
    <property type="match status" value="1"/>
</dbReference>
<evidence type="ECO:0000313" key="5">
    <source>
        <dbReference type="EMBL" id="OCA83717.1"/>
    </source>
</evidence>
<evidence type="ECO:0000256" key="3">
    <source>
        <dbReference type="ARBA" id="ARBA00022840"/>
    </source>
</evidence>
<keyword evidence="2" id="KW-0547">Nucleotide-binding</keyword>
<sequence>MDGKEKRRVLQDITAEVPAGSVVTIVGPSGSGKSSLLSLCNLLSTPDEGEIWVQDKEVRTWDIKKLRRHVGLAFQTAPMLPGTVLDNLLSAARLHHFSFEEPERLIQYVGLPENILKRDARELSGGQKQRVALARTLVNEPAVLLLDEITSALDPIAAREIEELIIRIHKEKQNTILWVTHDLEQARRVGDFTWLIVEGQIIEQADTSLFFSCPEKEQTRLFLQREHVEEIEP</sequence>
<dbReference type="AlphaFoldDB" id="A0A1B9AIS6"/>
<dbReference type="PROSITE" id="PS50893">
    <property type="entry name" value="ABC_TRANSPORTER_2"/>
    <property type="match status" value="1"/>
</dbReference>
<keyword evidence="6" id="KW-1185">Reference proteome</keyword>
<dbReference type="GO" id="GO:0016887">
    <property type="term" value="F:ATP hydrolysis activity"/>
    <property type="evidence" value="ECO:0007669"/>
    <property type="project" value="InterPro"/>
</dbReference>
<dbReference type="PROSITE" id="PS00211">
    <property type="entry name" value="ABC_TRANSPORTER_1"/>
    <property type="match status" value="1"/>
</dbReference>
<keyword evidence="1" id="KW-0813">Transport</keyword>
<dbReference type="EMBL" id="MAYT01000028">
    <property type="protein sequence ID" value="OCA83717.1"/>
    <property type="molecule type" value="Genomic_DNA"/>
</dbReference>
<name>A0A1B9AIS6_9BACI</name>
<feature type="domain" description="ABC transporter" evidence="4">
    <location>
        <begin position="1"/>
        <end position="223"/>
    </location>
</feature>
<keyword evidence="3 5" id="KW-0067">ATP-binding</keyword>
<reference evidence="6" key="1">
    <citation type="submission" date="2016-05" db="EMBL/GenBank/DDBJ databases">
        <authorList>
            <person name="Liu B."/>
            <person name="Wang J."/>
            <person name="Zhu Y."/>
            <person name="Liu G."/>
            <person name="Chen Q."/>
            <person name="Chen Z."/>
            <person name="Lan J."/>
            <person name="Che J."/>
            <person name="Ge C."/>
            <person name="Shi H."/>
            <person name="Pan Z."/>
            <person name="Liu X."/>
        </authorList>
    </citation>
    <scope>NUCLEOTIDE SEQUENCE [LARGE SCALE GENOMIC DNA]</scope>
    <source>
        <strain evidence="6">FJAT-27215</strain>
    </source>
</reference>